<protein>
    <submittedName>
        <fullName evidence="1">Uncharacterized protein</fullName>
    </submittedName>
</protein>
<sequence length="35" mass="3968">MLKLHGFSKVNAGARGHTRDLRVPWALDRCNCRST</sequence>
<evidence type="ECO:0000313" key="1">
    <source>
        <dbReference type="EMBL" id="ALV86382.1"/>
    </source>
</evidence>
<organism evidence="1">
    <name type="scientific">uncultured bacterium 8</name>
    <dbReference type="NCBI Taxonomy" id="1136413"/>
    <lineage>
        <taxon>Bacteria</taxon>
        <taxon>environmental samples</taxon>
    </lineage>
</organism>
<reference evidence="1" key="1">
    <citation type="submission" date="2015-10" db="EMBL/GenBank/DDBJ databases">
        <title>Biosynthesis of SCL-MCL polyhydroxyalkanoates by metagenomic clones in Pseudomonas putida.</title>
        <authorList>
            <person name="Cheng J."/>
            <person name="Charles T.C."/>
        </authorList>
    </citation>
    <scope>NUCLEOTIDE SEQUENCE</scope>
</reference>
<proteinExistence type="predicted"/>
<dbReference type="EMBL" id="KT944260">
    <property type="protein sequence ID" value="ALV86382.1"/>
    <property type="molecule type" value="Genomic_DNA"/>
</dbReference>
<dbReference type="AlphaFoldDB" id="A0A0U3U7T2"/>
<name>A0A0U3U7T2_9BACT</name>
<accession>A0A0U3U7T2</accession>